<dbReference type="GO" id="GO:0005829">
    <property type="term" value="C:cytosol"/>
    <property type="evidence" value="ECO:0007669"/>
    <property type="project" value="TreeGrafter"/>
</dbReference>
<protein>
    <submittedName>
        <fullName evidence="2">Chromate reductase</fullName>
    </submittedName>
</protein>
<organism evidence="2 3">
    <name type="scientific">Companilactobacillus tucceti DSM 20183</name>
    <dbReference type="NCBI Taxonomy" id="1423811"/>
    <lineage>
        <taxon>Bacteria</taxon>
        <taxon>Bacillati</taxon>
        <taxon>Bacillota</taxon>
        <taxon>Bacilli</taxon>
        <taxon>Lactobacillales</taxon>
        <taxon>Lactobacillaceae</taxon>
        <taxon>Companilactobacillus</taxon>
    </lineage>
</organism>
<dbReference type="InterPro" id="IPR029039">
    <property type="entry name" value="Flavoprotein-like_sf"/>
</dbReference>
<reference evidence="2 3" key="1">
    <citation type="journal article" date="2015" name="Genome Announc.">
        <title>Expanding the biotechnology potential of lactobacilli through comparative genomics of 213 strains and associated genera.</title>
        <authorList>
            <person name="Sun Z."/>
            <person name="Harris H.M."/>
            <person name="McCann A."/>
            <person name="Guo C."/>
            <person name="Argimon S."/>
            <person name="Zhang W."/>
            <person name="Yang X."/>
            <person name="Jeffery I.B."/>
            <person name="Cooney J.C."/>
            <person name="Kagawa T.F."/>
            <person name="Liu W."/>
            <person name="Song Y."/>
            <person name="Salvetti E."/>
            <person name="Wrobel A."/>
            <person name="Rasinkangas P."/>
            <person name="Parkhill J."/>
            <person name="Rea M.C."/>
            <person name="O'Sullivan O."/>
            <person name="Ritari J."/>
            <person name="Douillard F.P."/>
            <person name="Paul Ross R."/>
            <person name="Yang R."/>
            <person name="Briner A.E."/>
            <person name="Felis G.E."/>
            <person name="de Vos W.M."/>
            <person name="Barrangou R."/>
            <person name="Klaenhammer T.R."/>
            <person name="Caufield P.W."/>
            <person name="Cui Y."/>
            <person name="Zhang H."/>
            <person name="O'Toole P.W."/>
        </authorList>
    </citation>
    <scope>NUCLEOTIDE SEQUENCE [LARGE SCALE GENOMIC DNA]</scope>
    <source>
        <strain evidence="2 3">DSM 20183</strain>
    </source>
</reference>
<dbReference type="STRING" id="1423811.FC72_GL000394"/>
<accession>A0A0R1IZ41</accession>
<dbReference type="GO" id="GO:0016491">
    <property type="term" value="F:oxidoreductase activity"/>
    <property type="evidence" value="ECO:0007669"/>
    <property type="project" value="InterPro"/>
</dbReference>
<dbReference type="Gene3D" id="3.40.50.360">
    <property type="match status" value="1"/>
</dbReference>
<dbReference type="InterPro" id="IPR050712">
    <property type="entry name" value="NAD(P)H-dep_reductase"/>
</dbReference>
<dbReference type="PANTHER" id="PTHR30543:SF21">
    <property type="entry name" value="NAD(P)H-DEPENDENT FMN REDUCTASE LOT6"/>
    <property type="match status" value="1"/>
</dbReference>
<dbReference type="Proteomes" id="UP000050929">
    <property type="component" value="Unassembled WGS sequence"/>
</dbReference>
<name>A0A0R1IZ41_9LACO</name>
<dbReference type="Pfam" id="PF03358">
    <property type="entry name" value="FMN_red"/>
    <property type="match status" value="1"/>
</dbReference>
<dbReference type="PATRIC" id="fig|1423811.3.peg.395"/>
<evidence type="ECO:0000259" key="1">
    <source>
        <dbReference type="Pfam" id="PF03358"/>
    </source>
</evidence>
<evidence type="ECO:0000313" key="2">
    <source>
        <dbReference type="EMBL" id="KRK64510.1"/>
    </source>
</evidence>
<dbReference type="InterPro" id="IPR005025">
    <property type="entry name" value="FMN_Rdtase-like_dom"/>
</dbReference>
<proteinExistence type="predicted"/>
<comment type="caution">
    <text evidence="2">The sequence shown here is derived from an EMBL/GenBank/DDBJ whole genome shotgun (WGS) entry which is preliminary data.</text>
</comment>
<dbReference type="PANTHER" id="PTHR30543">
    <property type="entry name" value="CHROMATE REDUCTASE"/>
    <property type="match status" value="1"/>
</dbReference>
<dbReference type="AlphaFoldDB" id="A0A0R1IZ41"/>
<dbReference type="GO" id="GO:0010181">
    <property type="term" value="F:FMN binding"/>
    <property type="evidence" value="ECO:0007669"/>
    <property type="project" value="TreeGrafter"/>
</dbReference>
<dbReference type="SUPFAM" id="SSF52218">
    <property type="entry name" value="Flavoproteins"/>
    <property type="match status" value="1"/>
</dbReference>
<evidence type="ECO:0000313" key="3">
    <source>
        <dbReference type="Proteomes" id="UP000050929"/>
    </source>
</evidence>
<gene>
    <name evidence="2" type="ORF">FC72_GL000394</name>
</gene>
<sequence length="187" mass="20598">MEEFNMSKKIAVIVGSLRKGSFSRQIAKNLMGLFPDGFEPEFVEFGDLPLYSEDIDTPENVPASYTEFRNKIKDASGVLFVTPEYNRSIPGGLKNAIDVGSRPYGENAWEKKPAAIVSVSPGAISGFGANHILRQSLVFLDMPTLQQPEAYIGNVTNILDENGKVSDKTVGFLQSIVDAYVELLNRY</sequence>
<keyword evidence="3" id="KW-1185">Reference proteome</keyword>
<feature type="domain" description="NADPH-dependent FMN reductase-like" evidence="1">
    <location>
        <begin position="9"/>
        <end position="155"/>
    </location>
</feature>
<dbReference type="EMBL" id="AZDG01000011">
    <property type="protein sequence ID" value="KRK64510.1"/>
    <property type="molecule type" value="Genomic_DNA"/>
</dbReference>